<evidence type="ECO:0000256" key="3">
    <source>
        <dbReference type="ARBA" id="ARBA00022960"/>
    </source>
</evidence>
<dbReference type="GO" id="GO:0008360">
    <property type="term" value="P:regulation of cell shape"/>
    <property type="evidence" value="ECO:0007669"/>
    <property type="project" value="UniProtKB-KW"/>
</dbReference>
<dbReference type="RefSeq" id="WP_076928641.1">
    <property type="nucleotide sequence ID" value="NZ_LT605205.1"/>
</dbReference>
<evidence type="ECO:0000256" key="1">
    <source>
        <dbReference type="ARBA" id="ARBA00005898"/>
    </source>
</evidence>
<keyword evidence="5 7" id="KW-0131">Cell cycle</keyword>
<dbReference type="STRING" id="1642647.PSM36_0508"/>
<evidence type="ECO:0000259" key="10">
    <source>
        <dbReference type="Pfam" id="PF02875"/>
    </source>
</evidence>
<dbReference type="Proteomes" id="UP000187464">
    <property type="component" value="Chromosome I"/>
</dbReference>
<dbReference type="InterPro" id="IPR000713">
    <property type="entry name" value="Mur_ligase_N"/>
</dbReference>
<feature type="modified residue" description="N6-carboxylysine" evidence="7">
    <location>
        <position position="221"/>
    </location>
</feature>
<keyword evidence="2 7" id="KW-0132">Cell division</keyword>
<comment type="pathway">
    <text evidence="7 8">Cell wall biogenesis; peptidoglycan biosynthesis.</text>
</comment>
<keyword evidence="13" id="KW-1185">Reference proteome</keyword>
<dbReference type="GO" id="GO:0000287">
    <property type="term" value="F:magnesium ion binding"/>
    <property type="evidence" value="ECO:0007669"/>
    <property type="project" value="UniProtKB-UniRule"/>
</dbReference>
<dbReference type="Pfam" id="PF02875">
    <property type="entry name" value="Mur_ligase_C"/>
    <property type="match status" value="1"/>
</dbReference>
<dbReference type="SUPFAM" id="SSF63418">
    <property type="entry name" value="MurE/MurF N-terminal domain"/>
    <property type="match status" value="1"/>
</dbReference>
<dbReference type="UniPathway" id="UPA00219"/>
<evidence type="ECO:0000256" key="6">
    <source>
        <dbReference type="ARBA" id="ARBA00023316"/>
    </source>
</evidence>
<dbReference type="GO" id="GO:0008765">
    <property type="term" value="F:UDP-N-acetylmuramoylalanyl-D-glutamate-2,6-diaminopimelate ligase activity"/>
    <property type="evidence" value="ECO:0007669"/>
    <property type="project" value="UniProtKB-UniRule"/>
</dbReference>
<proteinExistence type="inferred from homology"/>
<reference evidence="12 13" key="1">
    <citation type="submission" date="2016-08" db="EMBL/GenBank/DDBJ databases">
        <authorList>
            <person name="Seilhamer J.J."/>
        </authorList>
    </citation>
    <scope>NUCLEOTIDE SEQUENCE [LARGE SCALE GENOMIC DNA]</scope>
    <source>
        <strain evidence="12">M3/6</strain>
    </source>
</reference>
<evidence type="ECO:0000313" key="12">
    <source>
        <dbReference type="EMBL" id="SCD19338.1"/>
    </source>
</evidence>
<feature type="domain" description="Mur ligase N-terminal catalytic" evidence="9">
    <location>
        <begin position="22"/>
        <end position="96"/>
    </location>
</feature>
<comment type="cofactor">
    <cofactor evidence="7">
        <name>Mg(2+)</name>
        <dbReference type="ChEBI" id="CHEBI:18420"/>
    </cofactor>
</comment>
<keyword evidence="3 7" id="KW-0133">Cell shape</keyword>
<feature type="domain" description="Mur ligase C-terminal" evidence="10">
    <location>
        <begin position="328"/>
        <end position="458"/>
    </location>
</feature>
<comment type="subcellular location">
    <subcellularLocation>
        <location evidence="7 8">Cytoplasm</location>
    </subcellularLocation>
</comment>
<dbReference type="SUPFAM" id="SSF53244">
    <property type="entry name" value="MurD-like peptide ligases, peptide-binding domain"/>
    <property type="match status" value="1"/>
</dbReference>
<dbReference type="InterPro" id="IPR013221">
    <property type="entry name" value="Mur_ligase_cen"/>
</dbReference>
<comment type="similarity">
    <text evidence="1 7">Belongs to the MurCDEF family. MurE subfamily.</text>
</comment>
<dbReference type="AlphaFoldDB" id="A0A1R3T2D2"/>
<dbReference type="PANTHER" id="PTHR23135">
    <property type="entry name" value="MUR LIGASE FAMILY MEMBER"/>
    <property type="match status" value="1"/>
</dbReference>
<dbReference type="PANTHER" id="PTHR23135:SF4">
    <property type="entry name" value="UDP-N-ACETYLMURAMOYL-L-ALANYL-D-GLUTAMATE--2,6-DIAMINOPIMELATE LIGASE MURE HOMOLOG, CHLOROPLASTIC"/>
    <property type="match status" value="1"/>
</dbReference>
<keyword evidence="7" id="KW-0547">Nucleotide-binding</keyword>
<feature type="binding site" evidence="7">
    <location>
        <position position="181"/>
    </location>
    <ligand>
        <name>UDP-N-acetyl-alpha-D-muramoyl-L-alanyl-D-glutamate</name>
        <dbReference type="ChEBI" id="CHEBI:83900"/>
    </ligand>
</feature>
<organism evidence="12 13">
    <name type="scientific">Proteiniphilum saccharofermentans</name>
    <dbReference type="NCBI Taxonomy" id="1642647"/>
    <lineage>
        <taxon>Bacteria</taxon>
        <taxon>Pseudomonadati</taxon>
        <taxon>Bacteroidota</taxon>
        <taxon>Bacteroidia</taxon>
        <taxon>Bacteroidales</taxon>
        <taxon>Dysgonomonadaceae</taxon>
        <taxon>Proteiniphilum</taxon>
    </lineage>
</organism>
<dbReference type="Gene3D" id="3.40.1190.10">
    <property type="entry name" value="Mur-like, catalytic domain"/>
    <property type="match status" value="1"/>
</dbReference>
<dbReference type="EMBL" id="LT605205">
    <property type="protein sequence ID" value="SCD19338.1"/>
    <property type="molecule type" value="Genomic_DNA"/>
</dbReference>
<dbReference type="GO" id="GO:0005737">
    <property type="term" value="C:cytoplasm"/>
    <property type="evidence" value="ECO:0007669"/>
    <property type="project" value="UniProtKB-SubCell"/>
</dbReference>
<comment type="function">
    <text evidence="7">Catalyzes the addition of meso-diaminopimelic acid to the nucleotide precursor UDP-N-acetylmuramoyl-L-alanyl-D-glutamate (UMAG) in the biosynthesis of bacterial cell-wall peptidoglycan.</text>
</comment>
<keyword evidence="4 7" id="KW-0573">Peptidoglycan synthesis</keyword>
<dbReference type="InterPro" id="IPR035911">
    <property type="entry name" value="MurE/MurF_N"/>
</dbReference>
<feature type="binding site" evidence="7">
    <location>
        <begin position="112"/>
        <end position="118"/>
    </location>
    <ligand>
        <name>ATP</name>
        <dbReference type="ChEBI" id="CHEBI:30616"/>
    </ligand>
</feature>
<feature type="binding site" evidence="7">
    <location>
        <position position="187"/>
    </location>
    <ligand>
        <name>UDP-N-acetyl-alpha-D-muramoyl-L-alanyl-D-glutamate</name>
        <dbReference type="ChEBI" id="CHEBI:83900"/>
    </ligand>
</feature>
<dbReference type="KEGG" id="psac:PSM36_0508"/>
<protein>
    <recommendedName>
        <fullName evidence="7">UDP-N-acetylmuramoyl-L-alanyl-D-glutamate--2,6-diaminopimelate ligase</fullName>
        <ecNumber evidence="7">6.3.2.13</ecNumber>
    </recommendedName>
    <alternativeName>
        <fullName evidence="7">Meso-A2pm-adding enzyme</fullName>
    </alternativeName>
    <alternativeName>
        <fullName evidence="7">Meso-diaminopimelate-adding enzyme</fullName>
    </alternativeName>
    <alternativeName>
        <fullName evidence="7">UDP-MurNAc-L-Ala-D-Glu:meso-diaminopimelate ligase</fullName>
    </alternativeName>
    <alternativeName>
        <fullName evidence="7">UDP-MurNAc-tripeptide synthetase</fullName>
    </alternativeName>
    <alternativeName>
        <fullName evidence="7">UDP-N-acetylmuramyl-tripeptide synthetase</fullName>
    </alternativeName>
</protein>
<dbReference type="InterPro" id="IPR036565">
    <property type="entry name" value="Mur-like_cat_sf"/>
</dbReference>
<dbReference type="Pfam" id="PF01225">
    <property type="entry name" value="Mur_ligase"/>
    <property type="match status" value="1"/>
</dbReference>
<feature type="binding site" evidence="7">
    <location>
        <position position="460"/>
    </location>
    <ligand>
        <name>meso-2,6-diaminopimelate</name>
        <dbReference type="ChEBI" id="CHEBI:57791"/>
    </ligand>
</feature>
<keyword evidence="7 12" id="KW-0436">Ligase</keyword>
<evidence type="ECO:0000259" key="9">
    <source>
        <dbReference type="Pfam" id="PF01225"/>
    </source>
</evidence>
<comment type="catalytic activity">
    <reaction evidence="7">
        <text>UDP-N-acetyl-alpha-D-muramoyl-L-alanyl-D-glutamate + meso-2,6-diaminopimelate + ATP = UDP-N-acetyl-alpha-D-muramoyl-L-alanyl-gamma-D-glutamyl-meso-2,6-diaminopimelate + ADP + phosphate + H(+)</text>
        <dbReference type="Rhea" id="RHEA:23676"/>
        <dbReference type="ChEBI" id="CHEBI:15378"/>
        <dbReference type="ChEBI" id="CHEBI:30616"/>
        <dbReference type="ChEBI" id="CHEBI:43474"/>
        <dbReference type="ChEBI" id="CHEBI:57791"/>
        <dbReference type="ChEBI" id="CHEBI:83900"/>
        <dbReference type="ChEBI" id="CHEBI:83905"/>
        <dbReference type="ChEBI" id="CHEBI:456216"/>
        <dbReference type="EC" id="6.3.2.13"/>
    </reaction>
</comment>
<dbReference type="NCBIfam" id="TIGR01085">
    <property type="entry name" value="murE"/>
    <property type="match status" value="1"/>
</dbReference>
<feature type="domain" description="Mur ligase central" evidence="11">
    <location>
        <begin position="110"/>
        <end position="305"/>
    </location>
</feature>
<evidence type="ECO:0000256" key="8">
    <source>
        <dbReference type="RuleBase" id="RU004135"/>
    </source>
</evidence>
<dbReference type="Gene3D" id="3.40.1390.10">
    <property type="entry name" value="MurE/MurF, N-terminal domain"/>
    <property type="match status" value="1"/>
</dbReference>
<keyword evidence="7" id="KW-0460">Magnesium</keyword>
<dbReference type="InterPro" id="IPR004101">
    <property type="entry name" value="Mur_ligase_C"/>
</dbReference>
<evidence type="ECO:0000256" key="7">
    <source>
        <dbReference type="HAMAP-Rule" id="MF_00208"/>
    </source>
</evidence>
<feature type="binding site" evidence="7">
    <location>
        <position position="456"/>
    </location>
    <ligand>
        <name>meso-2,6-diaminopimelate</name>
        <dbReference type="ChEBI" id="CHEBI:57791"/>
    </ligand>
</feature>
<dbReference type="HAMAP" id="MF_00208">
    <property type="entry name" value="MurE"/>
    <property type="match status" value="1"/>
</dbReference>
<evidence type="ECO:0000256" key="4">
    <source>
        <dbReference type="ARBA" id="ARBA00022984"/>
    </source>
</evidence>
<comment type="PTM">
    <text evidence="7">Carboxylation is probably crucial for Mg(2+) binding and, consequently, for the gamma-phosphate positioning of ATP.</text>
</comment>
<feature type="short sequence motif" description="Meso-diaminopimelate recognition motif" evidence="7">
    <location>
        <begin position="403"/>
        <end position="406"/>
    </location>
</feature>
<keyword evidence="7" id="KW-0963">Cytoplasm</keyword>
<accession>A0A1R3T2D2</accession>
<evidence type="ECO:0000256" key="2">
    <source>
        <dbReference type="ARBA" id="ARBA00022618"/>
    </source>
</evidence>
<evidence type="ECO:0000313" key="13">
    <source>
        <dbReference type="Proteomes" id="UP000187464"/>
    </source>
</evidence>
<dbReference type="InterPro" id="IPR005761">
    <property type="entry name" value="UDP-N-AcMur-Glu-dNH2Pim_ligase"/>
</dbReference>
<keyword evidence="7" id="KW-0067">ATP-binding</keyword>
<evidence type="ECO:0000256" key="5">
    <source>
        <dbReference type="ARBA" id="ARBA00023306"/>
    </source>
</evidence>
<dbReference type="GO" id="GO:0071555">
    <property type="term" value="P:cell wall organization"/>
    <property type="evidence" value="ECO:0007669"/>
    <property type="project" value="UniProtKB-KW"/>
</dbReference>
<feature type="binding site" evidence="7">
    <location>
        <position position="379"/>
    </location>
    <ligand>
        <name>meso-2,6-diaminopimelate</name>
        <dbReference type="ChEBI" id="CHEBI:57791"/>
    </ligand>
</feature>
<dbReference type="InterPro" id="IPR036615">
    <property type="entry name" value="Mur_ligase_C_dom_sf"/>
</dbReference>
<feature type="binding site" evidence="7">
    <location>
        <begin position="403"/>
        <end position="406"/>
    </location>
    <ligand>
        <name>meso-2,6-diaminopimelate</name>
        <dbReference type="ChEBI" id="CHEBI:57791"/>
    </ligand>
</feature>
<dbReference type="GO" id="GO:0009252">
    <property type="term" value="P:peptidoglycan biosynthetic process"/>
    <property type="evidence" value="ECO:0007669"/>
    <property type="project" value="UniProtKB-UniRule"/>
</dbReference>
<dbReference type="Gene3D" id="3.90.190.20">
    <property type="entry name" value="Mur ligase, C-terminal domain"/>
    <property type="match status" value="1"/>
</dbReference>
<comment type="caution">
    <text evidence="7">Lacks conserved residue(s) required for the propagation of feature annotation.</text>
</comment>
<gene>
    <name evidence="7 12" type="primary">murE</name>
    <name evidence="12" type="ORF">PSM36_0508</name>
</gene>
<keyword evidence="6 7" id="KW-0961">Cell wall biogenesis/degradation</keyword>
<feature type="binding site" evidence="7">
    <location>
        <begin position="154"/>
        <end position="155"/>
    </location>
    <ligand>
        <name>UDP-N-acetyl-alpha-D-muramoyl-L-alanyl-D-glutamate</name>
        <dbReference type="ChEBI" id="CHEBI:83900"/>
    </ligand>
</feature>
<feature type="binding site" evidence="7">
    <location>
        <position position="189"/>
    </location>
    <ligand>
        <name>UDP-N-acetyl-alpha-D-muramoyl-L-alanyl-D-glutamate</name>
        <dbReference type="ChEBI" id="CHEBI:83900"/>
    </ligand>
</feature>
<dbReference type="GO" id="GO:0005524">
    <property type="term" value="F:ATP binding"/>
    <property type="evidence" value="ECO:0007669"/>
    <property type="project" value="UniProtKB-UniRule"/>
</dbReference>
<sequence>MKLSKLIEACDVIALRGNGEVEVTSITSDSRTVTPGSLFIAVEGIFTDGHAYIGKAIEQGAVAVVYDKPMIEEYFSRVTYVQVKQSAISLSQIASAWYGHPSSLLKLVGVTGTNGKTTIATLLYDAFRHLGYPSGLLSTVANYVDGERYPTTHTTLDPVTLNDFLRKMVDAGCEYAFMEVSSHAVHQKRVHGLRFAGAVFTNLTQDHLDYHKNMLEYRNVKKSFFDDLPVDAFALTNIDDKNGPVMLQNTKAAQYTYSVRGMADFKARIFEKHFDGTDIEINGKELTVQFVGTFNVYNLLAVYGAGILLGLDEEELLRTLSLLKPVAGRFQTLRSPQGYTVIVDYAHTPDALSNVLSAIDGVLNRKGRIITVVGCGGNRDKTKRPIMAREAVQLSDKAVFTSDNPRFEEPGEILQDMLDGLTEEQKGNTLTIADRREAIKTACALAQPGDVILIAGKGHEDYQEIKGVKHHFDDKEEVEKIFNKLKTKSEKIE</sequence>
<dbReference type="EC" id="6.3.2.13" evidence="7"/>
<name>A0A1R3T2D2_9BACT</name>
<evidence type="ECO:0000259" key="11">
    <source>
        <dbReference type="Pfam" id="PF08245"/>
    </source>
</evidence>
<dbReference type="NCBIfam" id="NF001126">
    <property type="entry name" value="PRK00139.1-4"/>
    <property type="match status" value="1"/>
</dbReference>
<dbReference type="GO" id="GO:0051301">
    <property type="term" value="P:cell division"/>
    <property type="evidence" value="ECO:0007669"/>
    <property type="project" value="UniProtKB-KW"/>
</dbReference>
<feature type="binding site" evidence="7">
    <location>
        <position position="30"/>
    </location>
    <ligand>
        <name>UDP-N-acetyl-alpha-D-muramoyl-L-alanyl-D-glutamate</name>
        <dbReference type="ChEBI" id="CHEBI:83900"/>
    </ligand>
</feature>
<dbReference type="SUPFAM" id="SSF53623">
    <property type="entry name" value="MurD-like peptide ligases, catalytic domain"/>
    <property type="match status" value="1"/>
</dbReference>
<dbReference type="Pfam" id="PF08245">
    <property type="entry name" value="Mur_ligase_M"/>
    <property type="match status" value="1"/>
</dbReference>